<dbReference type="Proteomes" id="UP000269793">
    <property type="component" value="Chromosome I"/>
</dbReference>
<keyword evidence="7 8" id="KW-0539">Nucleus</keyword>
<dbReference type="SMART" id="SM00717">
    <property type="entry name" value="SANT"/>
    <property type="match status" value="1"/>
</dbReference>
<evidence type="ECO:0000259" key="11">
    <source>
        <dbReference type="PROSITE" id="PS50090"/>
    </source>
</evidence>
<evidence type="ECO:0000313" key="15">
    <source>
        <dbReference type="EMBL" id="AYO41020.1"/>
    </source>
</evidence>
<protein>
    <recommendedName>
        <fullName evidence="8">Transcriptional adapter 2</fullName>
    </recommendedName>
</protein>
<reference evidence="15 16" key="1">
    <citation type="submission" date="2018-10" db="EMBL/GenBank/DDBJ databases">
        <title>Complete genome sequence of Malassezia restricta CBS 7877.</title>
        <authorList>
            <person name="Morand S.C."/>
            <person name="Bertignac M."/>
            <person name="Iltis A."/>
            <person name="Kolder I."/>
            <person name="Pirovano W."/>
            <person name="Jourdain R."/>
            <person name="Clavaud C."/>
        </authorList>
    </citation>
    <scope>NUCLEOTIDE SEQUENCE [LARGE SCALE GENOMIC DNA]</scope>
    <source>
        <strain evidence="15 16">CBS 7877</strain>
    </source>
</reference>
<gene>
    <name evidence="15" type="primary">ADA2</name>
    <name evidence="15" type="ORF">DNF11_0070</name>
</gene>
<dbReference type="InterPro" id="IPR041983">
    <property type="entry name" value="ADA2-like_ZZ"/>
</dbReference>
<dbReference type="InterPro" id="IPR001005">
    <property type="entry name" value="SANT/Myb"/>
</dbReference>
<feature type="compositionally biased region" description="Basic and acidic residues" evidence="10">
    <location>
        <begin position="308"/>
        <end position="326"/>
    </location>
</feature>
<organism evidence="15 16">
    <name type="scientific">Malassezia restricta (strain ATCC 96810 / NBRC 103918 / CBS 7877)</name>
    <name type="common">Seborrheic dermatitis infection agent</name>
    <dbReference type="NCBI Taxonomy" id="425264"/>
    <lineage>
        <taxon>Eukaryota</taxon>
        <taxon>Fungi</taxon>
        <taxon>Dikarya</taxon>
        <taxon>Basidiomycota</taxon>
        <taxon>Ustilaginomycotina</taxon>
        <taxon>Malasseziomycetes</taxon>
        <taxon>Malasseziales</taxon>
        <taxon>Malasseziaceae</taxon>
        <taxon>Malassezia</taxon>
    </lineage>
</organism>
<keyword evidence="3 9" id="KW-0863">Zinc-finger</keyword>
<proteinExistence type="predicted"/>
<dbReference type="GO" id="GO:0008270">
    <property type="term" value="F:zinc ion binding"/>
    <property type="evidence" value="ECO:0007669"/>
    <property type="project" value="UniProtKB-KW"/>
</dbReference>
<feature type="domain" description="Myb-like" evidence="11">
    <location>
        <begin position="88"/>
        <end position="131"/>
    </location>
</feature>
<keyword evidence="2" id="KW-0479">Metal-binding</keyword>
<dbReference type="GO" id="GO:0006338">
    <property type="term" value="P:chromatin remodeling"/>
    <property type="evidence" value="ECO:0007669"/>
    <property type="project" value="TreeGrafter"/>
</dbReference>
<evidence type="ECO:0000259" key="12">
    <source>
        <dbReference type="PROSITE" id="PS50135"/>
    </source>
</evidence>
<dbReference type="FunFam" id="1.10.10.60:FF:000115">
    <property type="entry name" value="Transcriptional adapter 2"/>
    <property type="match status" value="1"/>
</dbReference>
<dbReference type="PROSITE" id="PS50090">
    <property type="entry name" value="MYB_LIKE"/>
    <property type="match status" value="1"/>
</dbReference>
<evidence type="ECO:0000256" key="4">
    <source>
        <dbReference type="ARBA" id="ARBA00022833"/>
    </source>
</evidence>
<evidence type="ECO:0000313" key="16">
    <source>
        <dbReference type="Proteomes" id="UP000269793"/>
    </source>
</evidence>
<dbReference type="EMBL" id="CP033148">
    <property type="protein sequence ID" value="AYO41020.1"/>
    <property type="molecule type" value="Genomic_DNA"/>
</dbReference>
<dbReference type="GO" id="GO:0005634">
    <property type="term" value="C:nucleus"/>
    <property type="evidence" value="ECO:0007669"/>
    <property type="project" value="UniProtKB-SubCell"/>
</dbReference>
<evidence type="ECO:0000256" key="2">
    <source>
        <dbReference type="ARBA" id="ARBA00022723"/>
    </source>
</evidence>
<keyword evidence="4" id="KW-0862">Zinc</keyword>
<dbReference type="Pfam" id="PF00249">
    <property type="entry name" value="Myb_DNA-binding"/>
    <property type="match status" value="1"/>
</dbReference>
<dbReference type="CDD" id="cd00167">
    <property type="entry name" value="SANT"/>
    <property type="match status" value="1"/>
</dbReference>
<feature type="compositionally biased region" description="Basic and acidic residues" evidence="10">
    <location>
        <begin position="335"/>
        <end position="352"/>
    </location>
</feature>
<dbReference type="InterPro" id="IPR043145">
    <property type="entry name" value="Znf_ZZ_sf"/>
</dbReference>
<dbReference type="Pfam" id="PF22941">
    <property type="entry name" value="TADA2A-like_3rd"/>
    <property type="match status" value="2"/>
</dbReference>
<dbReference type="PROSITE" id="PS51293">
    <property type="entry name" value="SANT"/>
    <property type="match status" value="1"/>
</dbReference>
<dbReference type="CDD" id="cd02335">
    <property type="entry name" value="ZZ_ADA2"/>
    <property type="match status" value="1"/>
</dbReference>
<evidence type="ECO:0000256" key="5">
    <source>
        <dbReference type="ARBA" id="ARBA00023015"/>
    </source>
</evidence>
<dbReference type="InterPro" id="IPR036388">
    <property type="entry name" value="WH-like_DNA-bd_sf"/>
</dbReference>
<dbReference type="Gene3D" id="3.30.60.90">
    <property type="match status" value="1"/>
</dbReference>
<evidence type="ECO:0000259" key="14">
    <source>
        <dbReference type="PROSITE" id="PS51294"/>
    </source>
</evidence>
<name>A0A3G2RZ73_MALR7</name>
<feature type="domain" description="ZZ-type" evidence="12">
    <location>
        <begin position="24"/>
        <end position="81"/>
    </location>
</feature>
<dbReference type="PROSITE" id="PS51294">
    <property type="entry name" value="HTH_MYB"/>
    <property type="match status" value="1"/>
</dbReference>
<evidence type="ECO:0000256" key="1">
    <source>
        <dbReference type="ARBA" id="ARBA00004123"/>
    </source>
</evidence>
<evidence type="ECO:0000256" key="6">
    <source>
        <dbReference type="ARBA" id="ARBA00023163"/>
    </source>
</evidence>
<dbReference type="FunFam" id="3.30.60.90:FF:000008">
    <property type="entry name" value="Transcriptional adapter 2"/>
    <property type="match status" value="1"/>
</dbReference>
<dbReference type="GO" id="GO:0003682">
    <property type="term" value="F:chromatin binding"/>
    <property type="evidence" value="ECO:0007669"/>
    <property type="project" value="TreeGrafter"/>
</dbReference>
<keyword evidence="16" id="KW-1185">Reference proteome</keyword>
<evidence type="ECO:0000256" key="3">
    <source>
        <dbReference type="ARBA" id="ARBA00022771"/>
    </source>
</evidence>
<dbReference type="Gene3D" id="1.10.10.10">
    <property type="entry name" value="Winged helix-like DNA-binding domain superfamily/Winged helix DNA-binding domain"/>
    <property type="match status" value="1"/>
</dbReference>
<dbReference type="GO" id="GO:0070461">
    <property type="term" value="C:SAGA-type complex"/>
    <property type="evidence" value="ECO:0007669"/>
    <property type="project" value="TreeGrafter"/>
</dbReference>
<dbReference type="Gene3D" id="1.10.10.60">
    <property type="entry name" value="Homeodomain-like"/>
    <property type="match status" value="1"/>
</dbReference>
<dbReference type="InterPro" id="IPR016827">
    <property type="entry name" value="Ada2/TADA2"/>
</dbReference>
<dbReference type="InterPro" id="IPR055141">
    <property type="entry name" value="TADA2A_B-like_dom"/>
</dbReference>
<feature type="region of interest" description="Disordered" evidence="10">
    <location>
        <begin position="592"/>
        <end position="614"/>
    </location>
</feature>
<dbReference type="GO" id="GO:0006357">
    <property type="term" value="P:regulation of transcription by RNA polymerase II"/>
    <property type="evidence" value="ECO:0007669"/>
    <property type="project" value="InterPro"/>
</dbReference>
<feature type="region of interest" description="Disordered" evidence="10">
    <location>
        <begin position="1"/>
        <end position="21"/>
    </location>
</feature>
<dbReference type="STRING" id="425264.A0A3G2RZ73"/>
<evidence type="ECO:0000256" key="7">
    <source>
        <dbReference type="ARBA" id="ARBA00023242"/>
    </source>
</evidence>
<evidence type="ECO:0000256" key="9">
    <source>
        <dbReference type="PROSITE-ProRule" id="PRU00228"/>
    </source>
</evidence>
<dbReference type="PANTHER" id="PTHR12374:SF20">
    <property type="entry name" value="TRANSCRIPTIONAL ADAPTER 2-ALPHA"/>
    <property type="match status" value="1"/>
</dbReference>
<dbReference type="InterPro" id="IPR017884">
    <property type="entry name" value="SANT_dom"/>
</dbReference>
<evidence type="ECO:0000256" key="10">
    <source>
        <dbReference type="SAM" id="MobiDB-lite"/>
    </source>
</evidence>
<dbReference type="FunFam" id="1.10.10.10:FF:000087">
    <property type="entry name" value="Transcriptional adapter 2"/>
    <property type="match status" value="1"/>
</dbReference>
<feature type="region of interest" description="Disordered" evidence="10">
    <location>
        <begin position="261"/>
        <end position="355"/>
    </location>
</feature>
<feature type="domain" description="HTH myb-type" evidence="14">
    <location>
        <begin position="88"/>
        <end position="135"/>
    </location>
</feature>
<dbReference type="AlphaFoldDB" id="A0A3G2RZ73"/>
<feature type="compositionally biased region" description="Basic residues" evidence="10">
    <location>
        <begin position="1"/>
        <end position="10"/>
    </location>
</feature>
<dbReference type="OrthoDB" id="270417at2759"/>
<dbReference type="SMART" id="SM00291">
    <property type="entry name" value="ZnF_ZZ"/>
    <property type="match status" value="1"/>
</dbReference>
<feature type="compositionally biased region" description="Polar residues" evidence="10">
    <location>
        <begin position="11"/>
        <end position="21"/>
    </location>
</feature>
<dbReference type="PROSITE" id="PS50135">
    <property type="entry name" value="ZF_ZZ_2"/>
    <property type="match status" value="1"/>
</dbReference>
<comment type="subcellular location">
    <subcellularLocation>
        <location evidence="1 8">Nucleus</location>
    </subcellularLocation>
</comment>
<dbReference type="Pfam" id="PF25299">
    <property type="entry name" value="ZZ_ADA2"/>
    <property type="match status" value="1"/>
</dbReference>
<accession>A0A3G2RZ73</accession>
<dbReference type="InterPro" id="IPR000433">
    <property type="entry name" value="Znf_ZZ"/>
</dbReference>
<dbReference type="SUPFAM" id="SSF57850">
    <property type="entry name" value="RING/U-box"/>
    <property type="match status" value="1"/>
</dbReference>
<dbReference type="PANTHER" id="PTHR12374">
    <property type="entry name" value="TRANSCRIPTIONAL ADAPTOR 2 ADA2 -RELATED"/>
    <property type="match status" value="1"/>
</dbReference>
<dbReference type="PROSITE" id="PS01357">
    <property type="entry name" value="ZF_ZZ_1"/>
    <property type="match status" value="1"/>
</dbReference>
<keyword evidence="5 8" id="KW-0805">Transcription regulation</keyword>
<dbReference type="InterPro" id="IPR017930">
    <property type="entry name" value="Myb_dom"/>
</dbReference>
<dbReference type="SUPFAM" id="SSF46689">
    <property type="entry name" value="Homeodomain-like"/>
    <property type="match status" value="2"/>
</dbReference>
<feature type="region of interest" description="Disordered" evidence="10">
    <location>
        <begin position="473"/>
        <end position="505"/>
    </location>
</feature>
<dbReference type="GO" id="GO:0003713">
    <property type="term" value="F:transcription coactivator activity"/>
    <property type="evidence" value="ECO:0007669"/>
    <property type="project" value="InterPro"/>
</dbReference>
<keyword evidence="6 8" id="KW-0804">Transcription</keyword>
<evidence type="ECO:0000259" key="13">
    <source>
        <dbReference type="PROSITE" id="PS51293"/>
    </source>
</evidence>
<dbReference type="VEuPathDB" id="FungiDB:DNF11_0070"/>
<dbReference type="PIRSF" id="PIRSF025024">
    <property type="entry name" value="Transcriptional_adaptor_2"/>
    <property type="match status" value="1"/>
</dbReference>
<evidence type="ECO:0000256" key="8">
    <source>
        <dbReference type="PIRNR" id="PIRNR025024"/>
    </source>
</evidence>
<dbReference type="InterPro" id="IPR009057">
    <property type="entry name" value="Homeodomain-like_sf"/>
</dbReference>
<sequence length="614" mass="69422">MTVSHRKPRPTHSNQERSSASEPGVRYHCDVCGADITLTVRIRCAGGCEDFDLCGTCFCTGSELGQHKAWHDYRVIEQHATPVYCPDWGVDEELLLIDGCQLYGVGNWADIADHIGNRTKEEVQRHFIDVYIEGKNGTPSGEARAQKAVDAWRENHACDPEFQGEEPLPIVGPDQDFHADISPDEFQLQRRQRIEQLRASQMPIVPPKAAKPLVSAPTTHSEISGFMPGRLEFEQEFEQEAEHAVKDMEFGLVYSFGGDTMPTEKEALDGKSATQGKPRMESSGRGGPVPAAVPNQDDMEEETFSDALDTHPPPDESMQVDEKPEDAQENAVPDTKAEAKTEDATHDDHTPDWEEDPTDLELKLAILDIYSGHLDRRARKKQFLFERNLVDYRRNTAGERRRPKEERDLLARIKHFSTLQTAMDFEELYQNLCYEEALKKVVRQLQQYRTLGITTLSEAARYESELAERTKRQMEAAEGTLPAQTTGRARHRDRSQSVLDKKEGDEFSFASAPSIQLLSPEEQQLCSALHILPQPFLLLKSVLLTSSFVHHRELTIEHWVHLCAIDRRKLAHIYDFFRDRGYFQAVTQASAWSEAPPPSTRASSRATTDDGVRS</sequence>
<feature type="domain" description="SANT" evidence="13">
    <location>
        <begin position="83"/>
        <end position="135"/>
    </location>
</feature>